<keyword evidence="2" id="KW-1185">Reference proteome</keyword>
<name>A0ACA9QT92_9GLOM</name>
<comment type="caution">
    <text evidence="1">The sequence shown here is derived from an EMBL/GenBank/DDBJ whole genome shotgun (WGS) entry which is preliminary data.</text>
</comment>
<gene>
    <name evidence="1" type="ORF">DHETER_LOCUS15496</name>
</gene>
<proteinExistence type="predicted"/>
<accession>A0ACA9QT92</accession>
<reference evidence="1" key="1">
    <citation type="submission" date="2021-06" db="EMBL/GenBank/DDBJ databases">
        <authorList>
            <person name="Kallberg Y."/>
            <person name="Tangrot J."/>
            <person name="Rosling A."/>
        </authorList>
    </citation>
    <scope>NUCLEOTIDE SEQUENCE</scope>
    <source>
        <strain evidence="1">IL203A</strain>
    </source>
</reference>
<dbReference type="Proteomes" id="UP000789702">
    <property type="component" value="Unassembled WGS sequence"/>
</dbReference>
<evidence type="ECO:0000313" key="2">
    <source>
        <dbReference type="Proteomes" id="UP000789702"/>
    </source>
</evidence>
<dbReference type="EMBL" id="CAJVPU010053183">
    <property type="protein sequence ID" value="CAG8764685.1"/>
    <property type="molecule type" value="Genomic_DNA"/>
</dbReference>
<organism evidence="1 2">
    <name type="scientific">Dentiscutata heterogama</name>
    <dbReference type="NCBI Taxonomy" id="1316150"/>
    <lineage>
        <taxon>Eukaryota</taxon>
        <taxon>Fungi</taxon>
        <taxon>Fungi incertae sedis</taxon>
        <taxon>Mucoromycota</taxon>
        <taxon>Glomeromycotina</taxon>
        <taxon>Glomeromycetes</taxon>
        <taxon>Diversisporales</taxon>
        <taxon>Gigasporaceae</taxon>
        <taxon>Dentiscutata</taxon>
    </lineage>
</organism>
<sequence length="43" mass="4921">GNPKIPDWKSWLAGPELTKFAKIIKNFINNPMPTTFMVSNPEF</sequence>
<feature type="non-terminal residue" evidence="1">
    <location>
        <position position="1"/>
    </location>
</feature>
<evidence type="ECO:0000313" key="1">
    <source>
        <dbReference type="EMBL" id="CAG8764685.1"/>
    </source>
</evidence>
<protein>
    <submittedName>
        <fullName evidence="1">5673_t:CDS:1</fullName>
    </submittedName>
</protein>